<keyword evidence="1" id="KW-0812">Transmembrane</keyword>
<evidence type="ECO:0000256" key="1">
    <source>
        <dbReference type="SAM" id="Phobius"/>
    </source>
</evidence>
<reference evidence="2 3" key="1">
    <citation type="submission" date="2015-09" db="EMBL/GenBank/DDBJ databases">
        <authorList>
            <consortium name="Pathogen Informatics"/>
        </authorList>
    </citation>
    <scope>NUCLEOTIDE SEQUENCE [LARGE SCALE GENOMIC DNA]</scope>
    <source>
        <strain evidence="2 3">2789STDY5608863</strain>
    </source>
</reference>
<organism evidence="2 3">
    <name type="scientific">Roseburia faecis</name>
    <dbReference type="NCBI Taxonomy" id="301302"/>
    <lineage>
        <taxon>Bacteria</taxon>
        <taxon>Bacillati</taxon>
        <taxon>Bacillota</taxon>
        <taxon>Clostridia</taxon>
        <taxon>Lachnospirales</taxon>
        <taxon>Lachnospiraceae</taxon>
        <taxon>Roseburia</taxon>
    </lineage>
</organism>
<feature type="transmembrane region" description="Helical" evidence="1">
    <location>
        <begin position="31"/>
        <end position="51"/>
    </location>
</feature>
<keyword evidence="1" id="KW-1133">Transmembrane helix</keyword>
<dbReference type="Gene3D" id="2.60.120.380">
    <property type="match status" value="1"/>
</dbReference>
<sequence length="422" mass="47591">MIIYLELILQAGLLIAAIFGFVVGFRNKEGIKVFIGLISAILSFLMGILVIKLPAPQITRLEDYSAIKIYTDKGVPIQYKIRVDGKEEWKEYTEPIKIKQTTVVSARTRIFLYKSEEVYRDVFVEDNGLIDFGGADIPKKSLKQLKASYTYKDPQDDRAGNYYAGCEIAKNDIQVNGTDLDGNTTEVTDFTYSPQILQSGKNDIKISYTLVNGATINTHLYIEATQPKLIRLKADCKEKTWFSGVELSNDDLTVKGTYEDGTEKEVTGYALSETKIKQGKNKIVVTKDGLSVEVIINAVDKDSITEEEKENNDDINTANDIETNVRYTGRLQEEGDVDYYKIQLEKKGKIVLRFKHAKIDSGYTYWQVYLLGMDETEKTGMDVTGEQSESVSSAVRVVPGTYYVRVTSNSYSDEKYILTVEF</sequence>
<accession>A0A173R8Q0</accession>
<feature type="transmembrane region" description="Helical" evidence="1">
    <location>
        <begin position="7"/>
        <end position="25"/>
    </location>
</feature>
<name>A0A173R8Q0_9FIRM</name>
<dbReference type="Proteomes" id="UP000095495">
    <property type="component" value="Unassembled WGS sequence"/>
</dbReference>
<gene>
    <name evidence="2" type="ORF">ERS852420_00409</name>
</gene>
<dbReference type="RefSeq" id="WP_055261020.1">
    <property type="nucleotide sequence ID" value="NZ_CYXV01000001.1"/>
</dbReference>
<keyword evidence="1" id="KW-0472">Membrane</keyword>
<dbReference type="AlphaFoldDB" id="A0A173R8Q0"/>
<evidence type="ECO:0000313" key="3">
    <source>
        <dbReference type="Proteomes" id="UP000095495"/>
    </source>
</evidence>
<proteinExistence type="predicted"/>
<dbReference type="EMBL" id="CYXV01000001">
    <property type="protein sequence ID" value="CUM74344.1"/>
    <property type="molecule type" value="Genomic_DNA"/>
</dbReference>
<evidence type="ECO:0000313" key="2">
    <source>
        <dbReference type="EMBL" id="CUM74344.1"/>
    </source>
</evidence>
<protein>
    <submittedName>
        <fullName evidence="2">Uncharacterized protein</fullName>
    </submittedName>
</protein>
<dbReference type="SUPFAM" id="SSF89260">
    <property type="entry name" value="Collagen-binding domain"/>
    <property type="match status" value="1"/>
</dbReference>